<organism evidence="10 11">
    <name type="scientific">Pseudomonas panipatensis</name>
    <dbReference type="NCBI Taxonomy" id="428992"/>
    <lineage>
        <taxon>Bacteria</taxon>
        <taxon>Pseudomonadati</taxon>
        <taxon>Pseudomonadota</taxon>
        <taxon>Gammaproteobacteria</taxon>
        <taxon>Pseudomonadales</taxon>
        <taxon>Pseudomonadaceae</taxon>
        <taxon>Pseudomonas</taxon>
    </lineage>
</organism>
<evidence type="ECO:0000256" key="8">
    <source>
        <dbReference type="SAM" id="Phobius"/>
    </source>
</evidence>
<dbReference type="GO" id="GO:0005886">
    <property type="term" value="C:plasma membrane"/>
    <property type="evidence" value="ECO:0007669"/>
    <property type="project" value="UniProtKB-SubCell"/>
</dbReference>
<comment type="subcellular location">
    <subcellularLocation>
        <location evidence="1">Cell membrane</location>
        <topology evidence="1">Multi-pass membrane protein</topology>
    </subcellularLocation>
</comment>
<keyword evidence="7 8" id="KW-0472">Membrane</keyword>
<dbReference type="GO" id="GO:0009103">
    <property type="term" value="P:lipopolysaccharide biosynthetic process"/>
    <property type="evidence" value="ECO:0007669"/>
    <property type="project" value="UniProtKB-ARBA"/>
</dbReference>
<keyword evidence="4 10" id="KW-0808">Transferase</keyword>
<evidence type="ECO:0000256" key="4">
    <source>
        <dbReference type="ARBA" id="ARBA00022679"/>
    </source>
</evidence>
<keyword evidence="3" id="KW-0328">Glycosyltransferase</keyword>
<accession>A0A1G8H6Y0</accession>
<sequence length="553" mass="59359">MSLSSSVSRSAFWPLRLSLAAQTWLLAALALLLFSAGAHGLAVIGFDSRFVLFAQEMLRHGPSLFPTTYGEAYPDYPGTSTLFIYLLSLPFGRVDTLAAWLPSALASAATVALVFRLLQPFSPRWALLSVAFLLLTLTFVSETRAVSLDQLISAVALGAFYQAYTAAERSRLALFAWLGGLLLLGFMIRGPLGLVIPAGVVCACWLVAGDWRRLLGFGLFAGALLTICCLGLLGLARLEGGPGFAWDVLHMQVIGRLDGSAGASSPFYYFLSAPGNYALAFPLALPALALFLVPQRNPADARILLLLRACALAALVVMLGLSLPQAKKARYVLAMAPYAAIIAAYPFMVEGNRLARLLRILSQTLWLLLPGLLGAALVFAWLRFPHVAGAHRLALGSTLALLVILQGLAVYLAFKPGWRALGLAGCAVMAMWGAYILAYEPIERSLYDTRTFVRAADAVMSAQPAPVAFVGLARDAKAIKYLVNLDHDLLPRFVDQNVELKGVQGPLYLVMEAARQRTLGDSPLGSLKPLVAEDFDHEPYVLLYLPAAGAASP</sequence>
<dbReference type="InterPro" id="IPR038731">
    <property type="entry name" value="RgtA/B/C-like"/>
</dbReference>
<reference evidence="11" key="1">
    <citation type="submission" date="2016-10" db="EMBL/GenBank/DDBJ databases">
        <authorList>
            <person name="Varghese N."/>
            <person name="Submissions S."/>
        </authorList>
    </citation>
    <scope>NUCLEOTIDE SEQUENCE [LARGE SCALE GENOMIC DNA]</scope>
    <source>
        <strain evidence="11">CCM 7469</strain>
    </source>
</reference>
<evidence type="ECO:0000259" key="9">
    <source>
        <dbReference type="Pfam" id="PF13231"/>
    </source>
</evidence>
<evidence type="ECO:0000313" key="10">
    <source>
        <dbReference type="EMBL" id="SDI02309.1"/>
    </source>
</evidence>
<keyword evidence="5 8" id="KW-0812">Transmembrane</keyword>
<evidence type="ECO:0000256" key="3">
    <source>
        <dbReference type="ARBA" id="ARBA00022676"/>
    </source>
</evidence>
<feature type="transmembrane region" description="Helical" evidence="8">
    <location>
        <begin position="360"/>
        <end position="382"/>
    </location>
</feature>
<feature type="transmembrane region" description="Helical" evidence="8">
    <location>
        <begin position="421"/>
        <end position="439"/>
    </location>
</feature>
<keyword evidence="2" id="KW-1003">Cell membrane</keyword>
<feature type="transmembrane region" description="Helical" evidence="8">
    <location>
        <begin position="174"/>
        <end position="207"/>
    </location>
</feature>
<dbReference type="GO" id="GO:0016763">
    <property type="term" value="F:pentosyltransferase activity"/>
    <property type="evidence" value="ECO:0007669"/>
    <property type="project" value="TreeGrafter"/>
</dbReference>
<dbReference type="Proteomes" id="UP000199636">
    <property type="component" value="Unassembled WGS sequence"/>
</dbReference>
<evidence type="ECO:0000256" key="5">
    <source>
        <dbReference type="ARBA" id="ARBA00022692"/>
    </source>
</evidence>
<keyword evidence="11" id="KW-1185">Reference proteome</keyword>
<feature type="domain" description="Glycosyltransferase RgtA/B/C/D-like" evidence="9">
    <location>
        <begin position="91"/>
        <end position="223"/>
    </location>
</feature>
<dbReference type="STRING" id="428992.SAMN05216272_10548"/>
<feature type="transmembrane region" description="Helical" evidence="8">
    <location>
        <begin position="394"/>
        <end position="414"/>
    </location>
</feature>
<feature type="transmembrane region" description="Helical" evidence="8">
    <location>
        <begin position="305"/>
        <end position="323"/>
    </location>
</feature>
<keyword evidence="6 8" id="KW-1133">Transmembrane helix</keyword>
<protein>
    <submittedName>
        <fullName evidence="10">4-amino-4-deoxy-L-arabinose transferase</fullName>
    </submittedName>
</protein>
<gene>
    <name evidence="10" type="ORF">SAMN05216272_10548</name>
</gene>
<dbReference type="PANTHER" id="PTHR33908:SF11">
    <property type="entry name" value="MEMBRANE PROTEIN"/>
    <property type="match status" value="1"/>
</dbReference>
<evidence type="ECO:0000256" key="1">
    <source>
        <dbReference type="ARBA" id="ARBA00004651"/>
    </source>
</evidence>
<dbReference type="EMBL" id="FNDS01000005">
    <property type="protein sequence ID" value="SDI02309.1"/>
    <property type="molecule type" value="Genomic_DNA"/>
</dbReference>
<feature type="transmembrane region" description="Helical" evidence="8">
    <location>
        <begin position="329"/>
        <end position="348"/>
    </location>
</feature>
<feature type="transmembrane region" description="Helical" evidence="8">
    <location>
        <begin position="97"/>
        <end position="118"/>
    </location>
</feature>
<feature type="transmembrane region" description="Helical" evidence="8">
    <location>
        <begin position="267"/>
        <end position="293"/>
    </location>
</feature>
<evidence type="ECO:0000256" key="2">
    <source>
        <dbReference type="ARBA" id="ARBA00022475"/>
    </source>
</evidence>
<feature type="transmembrane region" description="Helical" evidence="8">
    <location>
        <begin position="125"/>
        <end position="141"/>
    </location>
</feature>
<dbReference type="InterPro" id="IPR050297">
    <property type="entry name" value="LipidA_mod_glycosyltrf_83"/>
</dbReference>
<proteinExistence type="predicted"/>
<evidence type="ECO:0000256" key="7">
    <source>
        <dbReference type="ARBA" id="ARBA00023136"/>
    </source>
</evidence>
<evidence type="ECO:0000256" key="6">
    <source>
        <dbReference type="ARBA" id="ARBA00022989"/>
    </source>
</evidence>
<evidence type="ECO:0000313" key="11">
    <source>
        <dbReference type="Proteomes" id="UP000199636"/>
    </source>
</evidence>
<dbReference type="Pfam" id="PF13231">
    <property type="entry name" value="PMT_2"/>
    <property type="match status" value="1"/>
</dbReference>
<feature type="transmembrane region" description="Helical" evidence="8">
    <location>
        <begin position="214"/>
        <end position="236"/>
    </location>
</feature>
<name>A0A1G8H6Y0_9PSED</name>
<dbReference type="AlphaFoldDB" id="A0A1G8H6Y0"/>
<dbReference type="PANTHER" id="PTHR33908">
    <property type="entry name" value="MANNOSYLTRANSFERASE YKCB-RELATED"/>
    <property type="match status" value="1"/>
</dbReference>